<feature type="chain" id="PRO_5029509864" evidence="3">
    <location>
        <begin position="36"/>
        <end position="261"/>
    </location>
</feature>
<dbReference type="GO" id="GO:0050861">
    <property type="term" value="P:positive regulation of B cell receptor signaling pathway"/>
    <property type="evidence" value="ECO:0007669"/>
    <property type="project" value="InterPro"/>
</dbReference>
<organism evidence="5 6">
    <name type="scientific">Molossus molossus</name>
    <name type="common">Pallas' mastiff bat</name>
    <name type="synonym">Vespertilio molossus</name>
    <dbReference type="NCBI Taxonomy" id="27622"/>
    <lineage>
        <taxon>Eukaryota</taxon>
        <taxon>Metazoa</taxon>
        <taxon>Chordata</taxon>
        <taxon>Craniata</taxon>
        <taxon>Vertebrata</taxon>
        <taxon>Euteleostomi</taxon>
        <taxon>Mammalia</taxon>
        <taxon>Eutheria</taxon>
        <taxon>Laurasiatheria</taxon>
        <taxon>Chiroptera</taxon>
        <taxon>Yangochiroptera</taxon>
        <taxon>Molossidae</taxon>
        <taxon>Molossus</taxon>
    </lineage>
</organism>
<keyword evidence="6" id="KW-1185">Reference proteome</keyword>
<gene>
    <name evidence="5" type="ORF">HJG59_013019</name>
</gene>
<dbReference type="GO" id="GO:0004888">
    <property type="term" value="F:transmembrane signaling receptor activity"/>
    <property type="evidence" value="ECO:0007669"/>
    <property type="project" value="InterPro"/>
</dbReference>
<evidence type="ECO:0000313" key="6">
    <source>
        <dbReference type="Proteomes" id="UP000550707"/>
    </source>
</evidence>
<dbReference type="FunCoup" id="A0A7J8G075">
    <property type="interactions" value="301"/>
</dbReference>
<proteinExistence type="predicted"/>
<dbReference type="GO" id="GO:0045577">
    <property type="term" value="P:regulation of B cell differentiation"/>
    <property type="evidence" value="ECO:0007669"/>
    <property type="project" value="InterPro"/>
</dbReference>
<evidence type="ECO:0000256" key="3">
    <source>
        <dbReference type="SAM" id="SignalP"/>
    </source>
</evidence>
<name>A0A7J8G075_MOLMO</name>
<protein>
    <submittedName>
        <fullName evidence="5">NFAT activating protein with ITAM motif 1</fullName>
    </submittedName>
</protein>
<dbReference type="GO" id="GO:0001819">
    <property type="term" value="P:positive regulation of cytokine production"/>
    <property type="evidence" value="ECO:0007669"/>
    <property type="project" value="InterPro"/>
</dbReference>
<comment type="caution">
    <text evidence="5">The sequence shown here is derived from an EMBL/GenBank/DDBJ whole genome shotgun (WGS) entry which is preliminary data.</text>
</comment>
<evidence type="ECO:0000259" key="4">
    <source>
        <dbReference type="Pfam" id="PF25830"/>
    </source>
</evidence>
<keyword evidence="3" id="KW-0732">Signal</keyword>
<reference evidence="5 6" key="1">
    <citation type="journal article" date="2020" name="Nature">
        <title>Six reference-quality genomes reveal evolution of bat adaptations.</title>
        <authorList>
            <person name="Jebb D."/>
            <person name="Huang Z."/>
            <person name="Pippel M."/>
            <person name="Hughes G.M."/>
            <person name="Lavrichenko K."/>
            <person name="Devanna P."/>
            <person name="Winkler S."/>
            <person name="Jermiin L.S."/>
            <person name="Skirmuntt E.C."/>
            <person name="Katzourakis A."/>
            <person name="Burkitt-Gray L."/>
            <person name="Ray D.A."/>
            <person name="Sullivan K.A.M."/>
            <person name="Roscito J.G."/>
            <person name="Kirilenko B.M."/>
            <person name="Davalos L.M."/>
            <person name="Corthals A.P."/>
            <person name="Power M.L."/>
            <person name="Jones G."/>
            <person name="Ransome R.D."/>
            <person name="Dechmann D.K.N."/>
            <person name="Locatelli A.G."/>
            <person name="Puechmaille S.J."/>
            <person name="Fedrigo O."/>
            <person name="Jarvis E.D."/>
            <person name="Hiller M."/>
            <person name="Vernes S.C."/>
            <person name="Myers E.W."/>
            <person name="Teeling E.C."/>
        </authorList>
    </citation>
    <scope>NUCLEOTIDE SEQUENCE [LARGE SCALE GENOMIC DNA]</scope>
    <source>
        <strain evidence="5">MMolMol1</strain>
        <tissue evidence="5">Muscle</tissue>
    </source>
</reference>
<keyword evidence="2" id="KW-0472">Membrane</keyword>
<evidence type="ECO:0000313" key="5">
    <source>
        <dbReference type="EMBL" id="KAF6453278.1"/>
    </source>
</evidence>
<dbReference type="PANTHER" id="PTHR35680">
    <property type="entry name" value="NFAT ACTIVATION MOLECULE 1"/>
    <property type="match status" value="1"/>
</dbReference>
<dbReference type="GO" id="GO:0045121">
    <property type="term" value="C:membrane raft"/>
    <property type="evidence" value="ECO:0007669"/>
    <property type="project" value="TreeGrafter"/>
</dbReference>
<sequence>MESWAPLRWAPPGPVTASWLLGLLLSPGTLQLTGGQSVTHTGPPILVSLANNVASFSCSITYLYTPEFKTFTVSYSYVNLQGQKSVEEQTGCQPTAGPENQTHTTVCRVIPRLPNAAATGTYYCTAHWPRLLMSGAGPFILVRDTGYREPPRHPRRVLFFCFIGLLSVLSVLGTALLLWKKKQVQASWKNLARKGPAPSTAVPEQPPAESLYTALQRRETEVYASMQNEASSLPSSGTFLSQEKQRGVQNDSEFNLVYENL</sequence>
<evidence type="ECO:0000256" key="1">
    <source>
        <dbReference type="SAM" id="MobiDB-lite"/>
    </source>
</evidence>
<feature type="signal peptide" evidence="3">
    <location>
        <begin position="1"/>
        <end position="35"/>
    </location>
</feature>
<dbReference type="InterPro" id="IPR057883">
    <property type="entry name" value="Ig_NFAM1"/>
</dbReference>
<accession>A0A7J8G075</accession>
<dbReference type="EMBL" id="JACASF010000010">
    <property type="protein sequence ID" value="KAF6453278.1"/>
    <property type="molecule type" value="Genomic_DNA"/>
</dbReference>
<dbReference type="InterPro" id="IPR033549">
    <property type="entry name" value="NFAM1"/>
</dbReference>
<feature type="transmembrane region" description="Helical" evidence="2">
    <location>
        <begin position="157"/>
        <end position="179"/>
    </location>
</feature>
<keyword evidence="2" id="KW-1133">Transmembrane helix</keyword>
<dbReference type="GO" id="GO:0050853">
    <property type="term" value="P:B cell receptor signaling pathway"/>
    <property type="evidence" value="ECO:0007669"/>
    <property type="project" value="TreeGrafter"/>
</dbReference>
<dbReference type="PANTHER" id="PTHR35680:SF1">
    <property type="entry name" value="NFAT ACTIVATION MOLECULE 1"/>
    <property type="match status" value="1"/>
</dbReference>
<feature type="region of interest" description="Disordered" evidence="1">
    <location>
        <begin position="227"/>
        <end position="251"/>
    </location>
</feature>
<dbReference type="InParanoid" id="A0A7J8G075"/>
<evidence type="ECO:0000256" key="2">
    <source>
        <dbReference type="SAM" id="Phobius"/>
    </source>
</evidence>
<dbReference type="Pfam" id="PF25830">
    <property type="entry name" value="Ig_NFAM1"/>
    <property type="match status" value="1"/>
</dbReference>
<dbReference type="Proteomes" id="UP000550707">
    <property type="component" value="Unassembled WGS sequence"/>
</dbReference>
<keyword evidence="2" id="KW-0812">Transmembrane</keyword>
<feature type="domain" description="NFAM1 Ig-like" evidence="4">
    <location>
        <begin position="35"/>
        <end position="143"/>
    </location>
</feature>
<dbReference type="AlphaFoldDB" id="A0A7J8G075"/>